<sequence>MGIRNSWKKEEGWRLTGSRPFDSAKLQAPGIVRVPEGGFRLFYTAVGPAKPYSMCQGYILSAFSEDGVSFEPEPGIRMAPQPELAHMALRVIAPTLSRCADGRWRMYFESRGDATEPMVICSAISEDMLDWQHEPGIRLKGPGSVRAPRYLPLSDGRGRLFCCGIEYGAGGPAGGEVVSEGVLSANSDDGLHFELEPSYRLEPLSVVRESGGFSAAEVVPPTASGDDWTMLYSAWQDVMEGTAVPVHPSRDSRLSEDFAAAS</sequence>
<protein>
    <recommendedName>
        <fullName evidence="2">Glycosyl hydrolase family 32 N-terminal domain-containing protein</fullName>
    </recommendedName>
</protein>
<dbReference type="EMBL" id="UINC01081937">
    <property type="protein sequence ID" value="SVC26244.1"/>
    <property type="molecule type" value="Genomic_DNA"/>
</dbReference>
<evidence type="ECO:0000313" key="1">
    <source>
        <dbReference type="EMBL" id="SVC26244.1"/>
    </source>
</evidence>
<dbReference type="Gene3D" id="2.115.10.20">
    <property type="entry name" value="Glycosyl hydrolase domain, family 43"/>
    <property type="match status" value="1"/>
</dbReference>
<feature type="non-terminal residue" evidence="1">
    <location>
        <position position="262"/>
    </location>
</feature>
<dbReference type="AlphaFoldDB" id="A0A382KN05"/>
<dbReference type="SUPFAM" id="SSF75005">
    <property type="entry name" value="Arabinanase/levansucrase/invertase"/>
    <property type="match status" value="1"/>
</dbReference>
<evidence type="ECO:0008006" key="2">
    <source>
        <dbReference type="Google" id="ProtNLM"/>
    </source>
</evidence>
<reference evidence="1" key="1">
    <citation type="submission" date="2018-05" db="EMBL/GenBank/DDBJ databases">
        <authorList>
            <person name="Lanie J.A."/>
            <person name="Ng W.-L."/>
            <person name="Kazmierczak K.M."/>
            <person name="Andrzejewski T.M."/>
            <person name="Davidsen T.M."/>
            <person name="Wayne K.J."/>
            <person name="Tettelin H."/>
            <person name="Glass J.I."/>
            <person name="Rusch D."/>
            <person name="Podicherti R."/>
            <person name="Tsui H.-C.T."/>
            <person name="Winkler M.E."/>
        </authorList>
    </citation>
    <scope>NUCLEOTIDE SEQUENCE</scope>
</reference>
<gene>
    <name evidence="1" type="ORF">METZ01_LOCUS279098</name>
</gene>
<name>A0A382KN05_9ZZZZ</name>
<accession>A0A382KN05</accession>
<organism evidence="1">
    <name type="scientific">marine metagenome</name>
    <dbReference type="NCBI Taxonomy" id="408172"/>
    <lineage>
        <taxon>unclassified sequences</taxon>
        <taxon>metagenomes</taxon>
        <taxon>ecological metagenomes</taxon>
    </lineage>
</organism>
<dbReference type="InterPro" id="IPR023296">
    <property type="entry name" value="Glyco_hydro_beta-prop_sf"/>
</dbReference>
<proteinExistence type="predicted"/>